<protein>
    <submittedName>
        <fullName evidence="2">Uncharacterized protein</fullName>
    </submittedName>
</protein>
<gene>
    <name evidence="2" type="ORF">N0F65_011134</name>
</gene>
<evidence type="ECO:0000313" key="3">
    <source>
        <dbReference type="Proteomes" id="UP001146120"/>
    </source>
</evidence>
<keyword evidence="1" id="KW-0812">Transmembrane</keyword>
<accession>A0AAV2ZAX8</accession>
<dbReference type="AlphaFoldDB" id="A0AAV2ZAX8"/>
<reference evidence="2" key="2">
    <citation type="journal article" date="2023" name="Microbiol Resour">
        <title>Decontamination and Annotation of the Draft Genome Sequence of the Oomycete Lagenidium giganteum ARSEF 373.</title>
        <authorList>
            <person name="Morgan W.R."/>
            <person name="Tartar A."/>
        </authorList>
    </citation>
    <scope>NUCLEOTIDE SEQUENCE</scope>
    <source>
        <strain evidence="2">ARSEF 373</strain>
    </source>
</reference>
<keyword evidence="1" id="KW-0472">Membrane</keyword>
<reference evidence="2" key="1">
    <citation type="submission" date="2022-11" db="EMBL/GenBank/DDBJ databases">
        <authorList>
            <person name="Morgan W.R."/>
            <person name="Tartar A."/>
        </authorList>
    </citation>
    <scope>NUCLEOTIDE SEQUENCE</scope>
    <source>
        <strain evidence="2">ARSEF 373</strain>
    </source>
</reference>
<organism evidence="2 3">
    <name type="scientific">Lagenidium giganteum</name>
    <dbReference type="NCBI Taxonomy" id="4803"/>
    <lineage>
        <taxon>Eukaryota</taxon>
        <taxon>Sar</taxon>
        <taxon>Stramenopiles</taxon>
        <taxon>Oomycota</taxon>
        <taxon>Peronosporomycetes</taxon>
        <taxon>Pythiales</taxon>
        <taxon>Pythiaceae</taxon>
    </lineage>
</organism>
<evidence type="ECO:0000313" key="2">
    <source>
        <dbReference type="EMBL" id="DBA04586.1"/>
    </source>
</evidence>
<dbReference type="Proteomes" id="UP001146120">
    <property type="component" value="Unassembled WGS sequence"/>
</dbReference>
<feature type="transmembrane region" description="Helical" evidence="1">
    <location>
        <begin position="218"/>
        <end position="236"/>
    </location>
</feature>
<sequence length="280" mass="31538">MDMPPRHHRAILLFLDNSVVCEPYPVPGHTPAKISIGDQIEARLREEIPRLQFDILVLTAQYRCTTNFFTIVPCGFNAASFRAPGLEIKALIRGQLCVQGDCVTQIIDDYRYERMYTSVSNRTRRKLLLMTALLRGFARVDAGFGAKAAAAWRLFFRIPVHVVVYGSWPPVLAYAVAHYIDCGLLHMWFFALWSTMNGEWTFDLSAYVSACATQMRNAWIIGVTISALVFILRSVLGVRGGAALYSSGIVRRESACPQHPKQHSAQEHRFRAIVFGILFP</sequence>
<keyword evidence="1" id="KW-1133">Transmembrane helix</keyword>
<comment type="caution">
    <text evidence="2">The sequence shown here is derived from an EMBL/GenBank/DDBJ whole genome shotgun (WGS) entry which is preliminary data.</text>
</comment>
<name>A0AAV2ZAX8_9STRA</name>
<proteinExistence type="predicted"/>
<dbReference type="EMBL" id="DAKRPA010000007">
    <property type="protein sequence ID" value="DBA04586.1"/>
    <property type="molecule type" value="Genomic_DNA"/>
</dbReference>
<evidence type="ECO:0000256" key="1">
    <source>
        <dbReference type="SAM" id="Phobius"/>
    </source>
</evidence>
<keyword evidence="3" id="KW-1185">Reference proteome</keyword>